<evidence type="ECO:0000313" key="4">
    <source>
        <dbReference type="EMBL" id="KAG2967956.1"/>
    </source>
</evidence>
<dbReference type="VEuPathDB" id="FungiDB:PC110_g14477"/>
<evidence type="ECO:0000313" key="3">
    <source>
        <dbReference type="EMBL" id="KAG2908469.1"/>
    </source>
</evidence>
<feature type="region of interest" description="Disordered" evidence="1">
    <location>
        <begin position="92"/>
        <end position="236"/>
    </location>
</feature>
<evidence type="ECO:0000313" key="5">
    <source>
        <dbReference type="Proteomes" id="UP000697107"/>
    </source>
</evidence>
<proteinExistence type="predicted"/>
<dbReference type="Proteomes" id="UP000735874">
    <property type="component" value="Unassembled WGS sequence"/>
</dbReference>
<dbReference type="Proteomes" id="UP000697107">
    <property type="component" value="Unassembled WGS sequence"/>
</dbReference>
<gene>
    <name evidence="2" type="ORF">PC113_g18562</name>
    <name evidence="3" type="ORF">PC117_g19943</name>
    <name evidence="4" type="ORF">PC118_g18292</name>
</gene>
<comment type="caution">
    <text evidence="4">The sequence shown here is derived from an EMBL/GenBank/DDBJ whole genome shotgun (WGS) entry which is preliminary data.</text>
</comment>
<evidence type="ECO:0000313" key="2">
    <source>
        <dbReference type="EMBL" id="KAG2843643.1"/>
    </source>
</evidence>
<dbReference type="AlphaFoldDB" id="A0A8T1F5E5"/>
<dbReference type="Proteomes" id="UP000736787">
    <property type="component" value="Unassembled WGS sequence"/>
</dbReference>
<accession>A0A8T1F5E5</accession>
<feature type="compositionally biased region" description="Acidic residues" evidence="1">
    <location>
        <begin position="204"/>
        <end position="216"/>
    </location>
</feature>
<dbReference type="EMBL" id="RCML01000895">
    <property type="protein sequence ID" value="KAG2967956.1"/>
    <property type="molecule type" value="Genomic_DNA"/>
</dbReference>
<feature type="compositionally biased region" description="Acidic residues" evidence="1">
    <location>
        <begin position="96"/>
        <end position="116"/>
    </location>
</feature>
<reference evidence="4" key="1">
    <citation type="submission" date="2018-10" db="EMBL/GenBank/DDBJ databases">
        <title>Effector identification in a new, highly contiguous assembly of the strawberry crown rot pathogen Phytophthora cactorum.</title>
        <authorList>
            <person name="Armitage A.D."/>
            <person name="Nellist C.F."/>
            <person name="Bates H."/>
            <person name="Vickerstaff R.J."/>
            <person name="Harrison R.J."/>
        </authorList>
    </citation>
    <scope>NUCLEOTIDE SEQUENCE</scope>
    <source>
        <strain evidence="2">15-7</strain>
        <strain evidence="3">4040</strain>
        <strain evidence="4">P415</strain>
    </source>
</reference>
<protein>
    <submittedName>
        <fullName evidence="4">Uncharacterized protein</fullName>
    </submittedName>
</protein>
<dbReference type="EMBL" id="RCMG01000881">
    <property type="protein sequence ID" value="KAG2843643.1"/>
    <property type="molecule type" value="Genomic_DNA"/>
</dbReference>
<organism evidence="4 5">
    <name type="scientific">Phytophthora cactorum</name>
    <dbReference type="NCBI Taxonomy" id="29920"/>
    <lineage>
        <taxon>Eukaryota</taxon>
        <taxon>Sar</taxon>
        <taxon>Stramenopiles</taxon>
        <taxon>Oomycota</taxon>
        <taxon>Peronosporomycetes</taxon>
        <taxon>Peronosporales</taxon>
        <taxon>Peronosporaceae</taxon>
        <taxon>Phytophthora</taxon>
    </lineage>
</organism>
<dbReference type="EMBL" id="RCMK01000897">
    <property type="protein sequence ID" value="KAG2908469.1"/>
    <property type="molecule type" value="Genomic_DNA"/>
</dbReference>
<feature type="compositionally biased region" description="Basic and acidic residues" evidence="1">
    <location>
        <begin position="141"/>
        <end position="152"/>
    </location>
</feature>
<name>A0A8T1F5E5_9STRA</name>
<sequence length="268" mass="30309">MANTSEAGFLLGYLEECMECKVYFPQYRISRVVYTVRVHEDSCITTDMKSPNPWITDGQTNKKKILMRERDRASELEESDGDAQDHADYVEMESSVTEEELSSDSSEESDGSEDSITESAGSEPPASEPYLMQPHVFLRPMTEEMDRQEAKTNADTGDEGNSEHEDVIPEDEKCSSEPAPDGKSESSGGSGGSSSDDHKTADEELRDYDDVVEQEIDNSHAEPQNVEQEPYDSRDMDIETYELDDVDEMMNQKRILEDRIRLFSKRPV</sequence>
<evidence type="ECO:0000256" key="1">
    <source>
        <dbReference type="SAM" id="MobiDB-lite"/>
    </source>
</evidence>
<feature type="compositionally biased region" description="Basic and acidic residues" evidence="1">
    <location>
        <begin position="161"/>
        <end position="184"/>
    </location>
</feature>